<name>S0EZM5_CHTCT</name>
<dbReference type="eggNOG" id="COG2360">
    <property type="taxonomic scope" value="Bacteria"/>
</dbReference>
<dbReference type="EC" id="2.3.2.6" evidence="4"/>
<dbReference type="PANTHER" id="PTHR30098">
    <property type="entry name" value="LEUCYL/PHENYLALANYL-TRNA--PROTEIN TRANSFERASE"/>
    <property type="match status" value="1"/>
</dbReference>
<keyword evidence="3 4" id="KW-0012">Acyltransferase</keyword>
<evidence type="ECO:0000256" key="2">
    <source>
        <dbReference type="ARBA" id="ARBA00022679"/>
    </source>
</evidence>
<dbReference type="GO" id="GO:0030163">
    <property type="term" value="P:protein catabolic process"/>
    <property type="evidence" value="ECO:0007669"/>
    <property type="project" value="UniProtKB-UniRule"/>
</dbReference>
<evidence type="ECO:0000256" key="4">
    <source>
        <dbReference type="HAMAP-Rule" id="MF_00688"/>
    </source>
</evidence>
<dbReference type="HOGENOM" id="CLU_075045_1_1_0"/>
<comment type="catalytic activity">
    <reaction evidence="4">
        <text>N-terminal L-arginyl-[protein] + L-leucyl-tRNA(Leu) = N-terminal L-leucyl-L-arginyl-[protein] + tRNA(Leu) + H(+)</text>
        <dbReference type="Rhea" id="RHEA:50416"/>
        <dbReference type="Rhea" id="RHEA-COMP:9613"/>
        <dbReference type="Rhea" id="RHEA-COMP:9622"/>
        <dbReference type="Rhea" id="RHEA-COMP:12672"/>
        <dbReference type="Rhea" id="RHEA-COMP:12673"/>
        <dbReference type="ChEBI" id="CHEBI:15378"/>
        <dbReference type="ChEBI" id="CHEBI:64719"/>
        <dbReference type="ChEBI" id="CHEBI:78442"/>
        <dbReference type="ChEBI" id="CHEBI:78494"/>
        <dbReference type="ChEBI" id="CHEBI:133044"/>
        <dbReference type="EC" id="2.3.2.6"/>
    </reaction>
</comment>
<dbReference type="KEGG" id="ccz:CCALI_02613"/>
<dbReference type="Gene3D" id="3.30.70.3550">
    <property type="entry name" value="Leucyl/phenylalanyl-tRNA-protein transferase, N-terminal domain"/>
    <property type="match status" value="1"/>
</dbReference>
<dbReference type="STRING" id="454171.CP488_01478"/>
<dbReference type="FunFam" id="3.40.630.70:FF:000001">
    <property type="entry name" value="Leucyl/phenylalanyl-tRNA--protein transferase"/>
    <property type="match status" value="1"/>
</dbReference>
<dbReference type="PANTHER" id="PTHR30098:SF2">
    <property type="entry name" value="LEUCYL_PHENYLALANYL-TRNA--PROTEIN TRANSFERASE"/>
    <property type="match status" value="1"/>
</dbReference>
<dbReference type="InterPro" id="IPR004616">
    <property type="entry name" value="Leu/Phe-tRNA_Trfase"/>
</dbReference>
<comment type="catalytic activity">
    <reaction evidence="4">
        <text>L-phenylalanyl-tRNA(Phe) + an N-terminal L-alpha-aminoacyl-[protein] = an N-terminal L-phenylalanyl-L-alpha-aminoacyl-[protein] + tRNA(Phe)</text>
        <dbReference type="Rhea" id="RHEA:43632"/>
        <dbReference type="Rhea" id="RHEA-COMP:9668"/>
        <dbReference type="Rhea" id="RHEA-COMP:9699"/>
        <dbReference type="Rhea" id="RHEA-COMP:10636"/>
        <dbReference type="Rhea" id="RHEA-COMP:10637"/>
        <dbReference type="ChEBI" id="CHEBI:78442"/>
        <dbReference type="ChEBI" id="CHEBI:78531"/>
        <dbReference type="ChEBI" id="CHEBI:78597"/>
        <dbReference type="ChEBI" id="CHEBI:83561"/>
        <dbReference type="EC" id="2.3.2.6"/>
    </reaction>
</comment>
<dbReference type="SUPFAM" id="SSF55729">
    <property type="entry name" value="Acyl-CoA N-acyltransferases (Nat)"/>
    <property type="match status" value="1"/>
</dbReference>
<dbReference type="AlphaFoldDB" id="S0EZM5"/>
<dbReference type="PATRIC" id="fig|1303518.3.peg.2716"/>
<evidence type="ECO:0000313" key="5">
    <source>
        <dbReference type="EMBL" id="CCW36406.1"/>
    </source>
</evidence>
<dbReference type="HAMAP" id="MF_00688">
    <property type="entry name" value="Leu_Phe_trans"/>
    <property type="match status" value="1"/>
</dbReference>
<proteinExistence type="inferred from homology"/>
<organism evidence="5 6">
    <name type="scientific">Chthonomonas calidirosea (strain DSM 23976 / ICMP 18418 / T49)</name>
    <dbReference type="NCBI Taxonomy" id="1303518"/>
    <lineage>
        <taxon>Bacteria</taxon>
        <taxon>Bacillati</taxon>
        <taxon>Armatimonadota</taxon>
        <taxon>Chthonomonadia</taxon>
        <taxon>Chthonomonadales</taxon>
        <taxon>Chthonomonadaceae</taxon>
        <taxon>Chthonomonas</taxon>
    </lineage>
</organism>
<dbReference type="NCBIfam" id="TIGR00667">
    <property type="entry name" value="aat"/>
    <property type="match status" value="1"/>
</dbReference>
<evidence type="ECO:0000256" key="3">
    <source>
        <dbReference type="ARBA" id="ARBA00023315"/>
    </source>
</evidence>
<accession>S0EZM5</accession>
<keyword evidence="1 4" id="KW-0963">Cytoplasm</keyword>
<dbReference type="GO" id="GO:0005737">
    <property type="term" value="C:cytoplasm"/>
    <property type="evidence" value="ECO:0007669"/>
    <property type="project" value="UniProtKB-SubCell"/>
</dbReference>
<comment type="subcellular location">
    <subcellularLocation>
        <location evidence="4">Cytoplasm</location>
    </subcellularLocation>
</comment>
<keyword evidence="2 4" id="KW-0808">Transferase</keyword>
<dbReference type="OrthoDB" id="9790282at2"/>
<dbReference type="EMBL" id="HF951689">
    <property type="protein sequence ID" value="CCW36406.1"/>
    <property type="molecule type" value="Genomic_DNA"/>
</dbReference>
<dbReference type="GO" id="GO:0008914">
    <property type="term" value="F:leucyl-tRNA--protein transferase activity"/>
    <property type="evidence" value="ECO:0007669"/>
    <property type="project" value="UniProtKB-UniRule"/>
</dbReference>
<evidence type="ECO:0000256" key="1">
    <source>
        <dbReference type="ARBA" id="ARBA00022490"/>
    </source>
</evidence>
<dbReference type="Pfam" id="PF03588">
    <property type="entry name" value="Leu_Phe_trans"/>
    <property type="match status" value="1"/>
</dbReference>
<dbReference type="Proteomes" id="UP000014227">
    <property type="component" value="Chromosome I"/>
</dbReference>
<gene>
    <name evidence="4" type="primary">aat</name>
    <name evidence="5" type="ORF">CCALI_02613</name>
</gene>
<dbReference type="Gene3D" id="3.40.630.70">
    <property type="entry name" value="Leucyl/phenylalanyl-tRNA-protein transferase, C-terminal domain"/>
    <property type="match status" value="1"/>
</dbReference>
<comment type="function">
    <text evidence="4">Functions in the N-end rule pathway of protein degradation where it conjugates Leu, Phe and, less efficiently, Met from aminoacyl-tRNAs to the N-termini of proteins containing an N-terminal arginine or lysine.</text>
</comment>
<keyword evidence="6" id="KW-1185">Reference proteome</keyword>
<dbReference type="InterPro" id="IPR016181">
    <property type="entry name" value="Acyl_CoA_acyltransferase"/>
</dbReference>
<sequence length="193" mass="22348">MIPFTPEKVVWAYSMGIFPMYVEEEKAILWFRPERRAIIPLDGFHISRSLAKTIRKGRFEVRINTAFEEVMRGCADRPEGTWITEEFIQVYTELHRRGLAHSVETWREGRLVGGTYGVALGGAFMAESMFHRETDASKVALAALVQRLKERNFVLLDVQYLTPHLQRLGAIEIPHQVYLQRLQKALELPCQFI</sequence>
<reference evidence="6" key="1">
    <citation type="submission" date="2013-03" db="EMBL/GenBank/DDBJ databases">
        <title>Genome sequence of Chthonomonas calidirosea, the first sequenced genome from the Armatimonadetes phylum (formally candidate division OP10).</title>
        <authorList>
            <person name="Lee K.C.Y."/>
            <person name="Morgan X.C."/>
            <person name="Dunfield P.F."/>
            <person name="Tamas I."/>
            <person name="Houghton K.M."/>
            <person name="Vyssotski M."/>
            <person name="Ryan J.L.J."/>
            <person name="Lagutin K."/>
            <person name="McDonald I.R."/>
            <person name="Stott M.B."/>
        </authorList>
    </citation>
    <scope>NUCLEOTIDE SEQUENCE [LARGE SCALE GENOMIC DNA]</scope>
    <source>
        <strain evidence="6">DSM 23976 / ICMP 18418 / T49</strain>
    </source>
</reference>
<dbReference type="InterPro" id="IPR042221">
    <property type="entry name" value="Leu/Phe-tRNA_Trfase_N"/>
</dbReference>
<comment type="similarity">
    <text evidence="4">Belongs to the L/F-transferase family.</text>
</comment>
<comment type="catalytic activity">
    <reaction evidence="4">
        <text>N-terminal L-lysyl-[protein] + L-leucyl-tRNA(Leu) = N-terminal L-leucyl-L-lysyl-[protein] + tRNA(Leu) + H(+)</text>
        <dbReference type="Rhea" id="RHEA:12340"/>
        <dbReference type="Rhea" id="RHEA-COMP:9613"/>
        <dbReference type="Rhea" id="RHEA-COMP:9622"/>
        <dbReference type="Rhea" id="RHEA-COMP:12670"/>
        <dbReference type="Rhea" id="RHEA-COMP:12671"/>
        <dbReference type="ChEBI" id="CHEBI:15378"/>
        <dbReference type="ChEBI" id="CHEBI:65249"/>
        <dbReference type="ChEBI" id="CHEBI:78442"/>
        <dbReference type="ChEBI" id="CHEBI:78494"/>
        <dbReference type="ChEBI" id="CHEBI:133043"/>
        <dbReference type="EC" id="2.3.2.6"/>
    </reaction>
</comment>
<dbReference type="RefSeq" id="WP_016483915.1">
    <property type="nucleotide sequence ID" value="NC_021487.1"/>
</dbReference>
<dbReference type="InParanoid" id="S0EZM5"/>
<dbReference type="InterPro" id="IPR042203">
    <property type="entry name" value="Leu/Phe-tRNA_Trfase_C"/>
</dbReference>
<evidence type="ECO:0000313" key="6">
    <source>
        <dbReference type="Proteomes" id="UP000014227"/>
    </source>
</evidence>
<protein>
    <recommendedName>
        <fullName evidence="4">Leucyl/phenylalanyl-tRNA--protein transferase</fullName>
        <ecNumber evidence="4">2.3.2.6</ecNumber>
    </recommendedName>
    <alternativeName>
        <fullName evidence="4">L/F-transferase</fullName>
    </alternativeName>
    <alternativeName>
        <fullName evidence="4">Leucyltransferase</fullName>
    </alternativeName>
    <alternativeName>
        <fullName evidence="4">Phenyalanyltransferase</fullName>
    </alternativeName>
</protein>